<sequence>MTGPTTNRRAATTDRPPALATRVRALTPCGVLALALLPGPLPAQDVPPASEPARIGLLAGLHSGTSRGVTGTAEWLDSFFIDDRIEVEDNRSHLLLRNDNLWREGETGAHTLDIRARLRLPALEERLELAITGADEDETGLPADGTATTESEEDEAGITDLTLRFVQDVSKRMNLRYESGARFQGVGVQAFVGVRYRQNIPMPGAWAGRFIERWRWYTDSGWESRGRLQVDRQLAPGYLGRFQVTADADQPREGWFYSAGPRLFQELSSNRVIRYEIQGYWAMAEEASHRRTVARLHYRQRLWQNWVFAELTPAVSWPQEEGFEPTPQLLLRLDAYFSERHAEPQARLRQSPSRTPEMAAFTASPAPGP</sequence>
<proteinExistence type="predicted"/>
<keyword evidence="4" id="KW-1185">Reference proteome</keyword>
<evidence type="ECO:0000313" key="3">
    <source>
        <dbReference type="EMBL" id="SFD57316.1"/>
    </source>
</evidence>
<accession>A0A1I1TFG7</accession>
<evidence type="ECO:0000313" key="4">
    <source>
        <dbReference type="Proteomes" id="UP000198611"/>
    </source>
</evidence>
<keyword evidence="2" id="KW-0732">Signal</keyword>
<evidence type="ECO:0000256" key="1">
    <source>
        <dbReference type="SAM" id="MobiDB-lite"/>
    </source>
</evidence>
<evidence type="ECO:0000256" key="2">
    <source>
        <dbReference type="SAM" id="SignalP"/>
    </source>
</evidence>
<dbReference type="STRING" id="1123397.SAMN05660831_01879"/>
<dbReference type="EMBL" id="FOMJ01000006">
    <property type="protein sequence ID" value="SFD57316.1"/>
    <property type="molecule type" value="Genomic_DNA"/>
</dbReference>
<feature type="signal peptide" evidence="2">
    <location>
        <begin position="1"/>
        <end position="43"/>
    </location>
</feature>
<protein>
    <submittedName>
        <fullName evidence="3">Uncharacterized protein</fullName>
    </submittedName>
</protein>
<dbReference type="Proteomes" id="UP000198611">
    <property type="component" value="Unassembled WGS sequence"/>
</dbReference>
<organism evidence="3 4">
    <name type="scientific">Thiohalospira halophila DSM 15071</name>
    <dbReference type="NCBI Taxonomy" id="1123397"/>
    <lineage>
        <taxon>Bacteria</taxon>
        <taxon>Pseudomonadati</taxon>
        <taxon>Pseudomonadota</taxon>
        <taxon>Gammaproteobacteria</taxon>
        <taxon>Thiohalospirales</taxon>
        <taxon>Thiohalospiraceae</taxon>
        <taxon>Thiohalospira</taxon>
    </lineage>
</organism>
<feature type="chain" id="PRO_5011686974" evidence="2">
    <location>
        <begin position="44"/>
        <end position="369"/>
    </location>
</feature>
<dbReference type="AlphaFoldDB" id="A0A1I1TFG7"/>
<feature type="region of interest" description="Disordered" evidence="1">
    <location>
        <begin position="135"/>
        <end position="154"/>
    </location>
</feature>
<name>A0A1I1TFG7_9GAMM</name>
<reference evidence="3 4" key="1">
    <citation type="submission" date="2016-10" db="EMBL/GenBank/DDBJ databases">
        <authorList>
            <person name="de Groot N.N."/>
        </authorList>
    </citation>
    <scope>NUCLEOTIDE SEQUENCE [LARGE SCALE GENOMIC DNA]</scope>
    <source>
        <strain evidence="3 4">HL3</strain>
    </source>
</reference>
<feature type="region of interest" description="Disordered" evidence="1">
    <location>
        <begin position="342"/>
        <end position="369"/>
    </location>
</feature>
<gene>
    <name evidence="3" type="ORF">SAMN05660831_01879</name>
</gene>